<evidence type="ECO:0000256" key="5">
    <source>
        <dbReference type="ARBA" id="ARBA00022989"/>
    </source>
</evidence>
<feature type="transmembrane region" description="Helical" evidence="7">
    <location>
        <begin position="156"/>
        <end position="175"/>
    </location>
</feature>
<dbReference type="AlphaFoldDB" id="A0A6J6DXD2"/>
<dbReference type="GO" id="GO:0022857">
    <property type="term" value="F:transmembrane transporter activity"/>
    <property type="evidence" value="ECO:0007669"/>
    <property type="project" value="InterPro"/>
</dbReference>
<keyword evidence="4 7" id="KW-0812">Transmembrane</keyword>
<feature type="domain" description="Major facilitator superfamily (MFS) profile" evidence="8">
    <location>
        <begin position="25"/>
        <end position="430"/>
    </location>
</feature>
<dbReference type="PANTHER" id="PTHR23517:SF3">
    <property type="entry name" value="INTEGRAL MEMBRANE TRANSPORT PROTEIN"/>
    <property type="match status" value="1"/>
</dbReference>
<proteinExistence type="predicted"/>
<protein>
    <submittedName>
        <fullName evidence="9">Unannotated protein</fullName>
    </submittedName>
</protein>
<evidence type="ECO:0000313" key="9">
    <source>
        <dbReference type="EMBL" id="CAB4568752.1"/>
    </source>
</evidence>
<sequence>MMPQAYGVGLNPMSPTAPAFQLRAVVVPIYLPTLLFSAGESALIPVLPAIASRLGADLSVAGLVASMLVVGILIGDIPGGWIVSRIGERLSMLWSSLLALLGIGISIVAPNPGVLGLGILAIGLATSVFALARHAFLTTFVPLPHRARALSTLGGMFRAGAVLGPLLTAALMSVTHDPATAFWLTAAFTLGASLVLIFMPDPEKSFGQVRTHLVKVSPHRTLRETAGEEEALDEVRGIFKTITRNFSVLIRVGTAAGLVVALRTGRTVLLPLWAVSIGVSSADTALVLGLASAIDFALFFWSGQVMDRFGRLAAIVPSMLGMAIPLVILAFTHDGPSAAVWFVVTALVMGFGNGLGSGINLTLASDLAPPKNPAPFLGAFRFMTDAFGAAAPLMVSGVIGLATISAAAATLGVLGFVGVGMMLRWVPRYISRS</sequence>
<evidence type="ECO:0000256" key="4">
    <source>
        <dbReference type="ARBA" id="ARBA00022692"/>
    </source>
</evidence>
<feature type="transmembrane region" description="Helical" evidence="7">
    <location>
        <begin position="376"/>
        <end position="395"/>
    </location>
</feature>
<feature type="transmembrane region" description="Helical" evidence="7">
    <location>
        <begin position="312"/>
        <end position="332"/>
    </location>
</feature>
<evidence type="ECO:0000256" key="2">
    <source>
        <dbReference type="ARBA" id="ARBA00022448"/>
    </source>
</evidence>
<evidence type="ECO:0000256" key="6">
    <source>
        <dbReference type="ARBA" id="ARBA00023136"/>
    </source>
</evidence>
<keyword evidence="2" id="KW-0813">Transport</keyword>
<dbReference type="PANTHER" id="PTHR23517">
    <property type="entry name" value="RESISTANCE PROTEIN MDTM, PUTATIVE-RELATED-RELATED"/>
    <property type="match status" value="1"/>
</dbReference>
<gene>
    <name evidence="9" type="ORF">UFOPK1591_01178</name>
</gene>
<dbReference type="Pfam" id="PF07690">
    <property type="entry name" value="MFS_1"/>
    <property type="match status" value="1"/>
</dbReference>
<feature type="transmembrane region" description="Helical" evidence="7">
    <location>
        <begin position="401"/>
        <end position="423"/>
    </location>
</feature>
<dbReference type="InterPro" id="IPR020846">
    <property type="entry name" value="MFS_dom"/>
</dbReference>
<keyword evidence="5 7" id="KW-1133">Transmembrane helix</keyword>
<feature type="transmembrane region" description="Helical" evidence="7">
    <location>
        <begin position="181"/>
        <end position="200"/>
    </location>
</feature>
<keyword evidence="6 7" id="KW-0472">Membrane</keyword>
<reference evidence="9" key="1">
    <citation type="submission" date="2020-05" db="EMBL/GenBank/DDBJ databases">
        <authorList>
            <person name="Chiriac C."/>
            <person name="Salcher M."/>
            <person name="Ghai R."/>
            <person name="Kavagutti S V."/>
        </authorList>
    </citation>
    <scope>NUCLEOTIDE SEQUENCE</scope>
</reference>
<organism evidence="9">
    <name type="scientific">freshwater metagenome</name>
    <dbReference type="NCBI Taxonomy" id="449393"/>
    <lineage>
        <taxon>unclassified sequences</taxon>
        <taxon>metagenomes</taxon>
        <taxon>ecological metagenomes</taxon>
    </lineage>
</organism>
<dbReference type="EMBL" id="CAEZTD010000104">
    <property type="protein sequence ID" value="CAB4568752.1"/>
    <property type="molecule type" value="Genomic_DNA"/>
</dbReference>
<feature type="transmembrane region" description="Helical" evidence="7">
    <location>
        <begin position="246"/>
        <end position="264"/>
    </location>
</feature>
<evidence type="ECO:0000256" key="3">
    <source>
        <dbReference type="ARBA" id="ARBA00022475"/>
    </source>
</evidence>
<feature type="transmembrane region" description="Helical" evidence="7">
    <location>
        <begin position="90"/>
        <end position="109"/>
    </location>
</feature>
<dbReference type="InterPro" id="IPR036259">
    <property type="entry name" value="MFS_trans_sf"/>
</dbReference>
<name>A0A6J6DXD2_9ZZZZ</name>
<dbReference type="InterPro" id="IPR050171">
    <property type="entry name" value="MFS_Transporters"/>
</dbReference>
<dbReference type="InterPro" id="IPR011701">
    <property type="entry name" value="MFS"/>
</dbReference>
<feature type="transmembrane region" description="Helical" evidence="7">
    <location>
        <begin position="270"/>
        <end position="300"/>
    </location>
</feature>
<dbReference type="SUPFAM" id="SSF103473">
    <property type="entry name" value="MFS general substrate transporter"/>
    <property type="match status" value="1"/>
</dbReference>
<comment type="subcellular location">
    <subcellularLocation>
        <location evidence="1">Cell membrane</location>
        <topology evidence="1">Multi-pass membrane protein</topology>
    </subcellularLocation>
</comment>
<accession>A0A6J6DXD2</accession>
<evidence type="ECO:0000259" key="8">
    <source>
        <dbReference type="PROSITE" id="PS50850"/>
    </source>
</evidence>
<keyword evidence="3" id="KW-1003">Cell membrane</keyword>
<dbReference type="Gene3D" id="1.20.1250.20">
    <property type="entry name" value="MFS general substrate transporter like domains"/>
    <property type="match status" value="1"/>
</dbReference>
<feature type="transmembrane region" description="Helical" evidence="7">
    <location>
        <begin position="115"/>
        <end position="136"/>
    </location>
</feature>
<evidence type="ECO:0000256" key="1">
    <source>
        <dbReference type="ARBA" id="ARBA00004651"/>
    </source>
</evidence>
<dbReference type="GO" id="GO:0005886">
    <property type="term" value="C:plasma membrane"/>
    <property type="evidence" value="ECO:0007669"/>
    <property type="project" value="UniProtKB-SubCell"/>
</dbReference>
<feature type="transmembrane region" description="Helical" evidence="7">
    <location>
        <begin position="338"/>
        <end position="364"/>
    </location>
</feature>
<evidence type="ECO:0000256" key="7">
    <source>
        <dbReference type="SAM" id="Phobius"/>
    </source>
</evidence>
<dbReference type="PROSITE" id="PS50850">
    <property type="entry name" value="MFS"/>
    <property type="match status" value="1"/>
</dbReference>
<feature type="transmembrane region" description="Helical" evidence="7">
    <location>
        <begin position="58"/>
        <end position="83"/>
    </location>
</feature>